<dbReference type="InterPro" id="IPR006311">
    <property type="entry name" value="TAT_signal"/>
</dbReference>
<evidence type="ECO:0000256" key="5">
    <source>
        <dbReference type="ARBA" id="ARBA00011233"/>
    </source>
</evidence>
<dbReference type="RefSeq" id="WP_207322451.1">
    <property type="nucleotide sequence ID" value="NZ_CP071502.1"/>
</dbReference>
<evidence type="ECO:0000256" key="3">
    <source>
        <dbReference type="ARBA" id="ARBA00005127"/>
    </source>
</evidence>
<evidence type="ECO:0000313" key="21">
    <source>
        <dbReference type="Proteomes" id="UP000663207"/>
    </source>
</evidence>
<evidence type="ECO:0000256" key="4">
    <source>
        <dbReference type="ARBA" id="ARBA00010609"/>
    </source>
</evidence>
<keyword evidence="8" id="KW-0285">Flavoprotein</keyword>
<evidence type="ECO:0000256" key="12">
    <source>
        <dbReference type="ARBA" id="ARBA00022827"/>
    </source>
</evidence>
<dbReference type="SUPFAM" id="SSF49503">
    <property type="entry name" value="Cupredoxins"/>
    <property type="match status" value="2"/>
</dbReference>
<dbReference type="PROSITE" id="PS51318">
    <property type="entry name" value="TAT"/>
    <property type="match status" value="1"/>
</dbReference>
<organism evidence="20 21">
    <name type="scientific">Shewanella sedimentimangrovi</name>
    <dbReference type="NCBI Taxonomy" id="2814293"/>
    <lineage>
        <taxon>Bacteria</taxon>
        <taxon>Pseudomonadati</taxon>
        <taxon>Pseudomonadota</taxon>
        <taxon>Gammaproteobacteria</taxon>
        <taxon>Alteromonadales</taxon>
        <taxon>Shewanellaceae</taxon>
        <taxon>Shewanella</taxon>
    </lineage>
</organism>
<evidence type="ECO:0000313" key="20">
    <source>
        <dbReference type="EMBL" id="QSX38340.1"/>
    </source>
</evidence>
<dbReference type="InterPro" id="IPR011707">
    <property type="entry name" value="Cu-oxidase-like_N"/>
</dbReference>
<evidence type="ECO:0000256" key="6">
    <source>
        <dbReference type="ARBA" id="ARBA00011882"/>
    </source>
</evidence>
<dbReference type="PANTHER" id="PTHR11709:SF394">
    <property type="entry name" value="FI03373P-RELATED"/>
    <property type="match status" value="1"/>
</dbReference>
<comment type="subunit">
    <text evidence="5 17">Homotrimer.</text>
</comment>
<evidence type="ECO:0000259" key="18">
    <source>
        <dbReference type="Pfam" id="PF00394"/>
    </source>
</evidence>
<dbReference type="InterPro" id="IPR001287">
    <property type="entry name" value="NO2-reductase_Cu"/>
</dbReference>
<keyword evidence="9 17" id="KW-0479">Metal-binding</keyword>
<dbReference type="NCBIfam" id="TIGR02376">
    <property type="entry name" value="Cu_nitrite_red"/>
    <property type="match status" value="1"/>
</dbReference>
<comment type="catalytic activity">
    <reaction evidence="16 17">
        <text>nitric oxide + Fe(III)-[cytochrome c] + H2O = Fe(II)-[cytochrome c] + nitrite + 2 H(+)</text>
        <dbReference type="Rhea" id="RHEA:15233"/>
        <dbReference type="Rhea" id="RHEA-COMP:10350"/>
        <dbReference type="Rhea" id="RHEA-COMP:14399"/>
        <dbReference type="ChEBI" id="CHEBI:15377"/>
        <dbReference type="ChEBI" id="CHEBI:15378"/>
        <dbReference type="ChEBI" id="CHEBI:16301"/>
        <dbReference type="ChEBI" id="CHEBI:16480"/>
        <dbReference type="ChEBI" id="CHEBI:29033"/>
        <dbReference type="ChEBI" id="CHEBI:29034"/>
        <dbReference type="EC" id="1.7.2.1"/>
    </reaction>
</comment>
<accession>A0ABX7R5H6</accession>
<evidence type="ECO:0000256" key="2">
    <source>
        <dbReference type="ARBA" id="ARBA00004418"/>
    </source>
</evidence>
<evidence type="ECO:0000256" key="14">
    <source>
        <dbReference type="ARBA" id="ARBA00023008"/>
    </source>
</evidence>
<dbReference type="InterPro" id="IPR045087">
    <property type="entry name" value="Cu-oxidase_fam"/>
</dbReference>
<comment type="cofactor">
    <cofactor evidence="1">
        <name>FAD</name>
        <dbReference type="ChEBI" id="CHEBI:57692"/>
    </cofactor>
</comment>
<dbReference type="EC" id="1.7.2.1" evidence="6 17"/>
<comment type="similarity">
    <text evidence="4 17">Belongs to the multicopper oxidase family.</text>
</comment>
<protein>
    <recommendedName>
        <fullName evidence="7 17">Copper-containing nitrite reductase</fullName>
        <ecNumber evidence="6 17">1.7.2.1</ecNumber>
    </recommendedName>
</protein>
<evidence type="ECO:0000256" key="7">
    <source>
        <dbReference type="ARBA" id="ARBA00017290"/>
    </source>
</evidence>
<dbReference type="PRINTS" id="PR00695">
    <property type="entry name" value="CUNO2RDTASE"/>
</dbReference>
<keyword evidence="11" id="KW-0574">Periplasm</keyword>
<keyword evidence="10" id="KW-0677">Repeat</keyword>
<feature type="domain" description="Plastocyanin-like" evidence="19">
    <location>
        <begin position="94"/>
        <end position="208"/>
    </location>
</feature>
<comment type="cofactor">
    <cofactor evidence="17">
        <name>Cu(2+)</name>
        <dbReference type="ChEBI" id="CHEBI:29036"/>
    </cofactor>
    <text evidence="17">Binds 1 Cu(+) ion.</text>
</comment>
<evidence type="ECO:0000256" key="13">
    <source>
        <dbReference type="ARBA" id="ARBA00023002"/>
    </source>
</evidence>
<dbReference type="CDD" id="cd04208">
    <property type="entry name" value="CuRO_2_CuNIR"/>
    <property type="match status" value="1"/>
</dbReference>
<evidence type="ECO:0000256" key="9">
    <source>
        <dbReference type="ARBA" id="ARBA00022723"/>
    </source>
</evidence>
<keyword evidence="12" id="KW-0274">FAD</keyword>
<dbReference type="GO" id="GO:0050421">
    <property type="term" value="F:nitrite reductase (NO-forming) activity"/>
    <property type="evidence" value="ECO:0007669"/>
    <property type="project" value="UniProtKB-EC"/>
</dbReference>
<dbReference type="InterPro" id="IPR001117">
    <property type="entry name" value="Cu-oxidase_2nd"/>
</dbReference>
<dbReference type="CDD" id="cd11020">
    <property type="entry name" value="CuRO_1_CuNIR"/>
    <property type="match status" value="1"/>
</dbReference>
<evidence type="ECO:0000256" key="8">
    <source>
        <dbReference type="ARBA" id="ARBA00022630"/>
    </source>
</evidence>
<evidence type="ECO:0000256" key="1">
    <source>
        <dbReference type="ARBA" id="ARBA00001974"/>
    </source>
</evidence>
<sequence length="391" mass="41820">MDKHNQQSGVINEQRRQFLGGSVGIGLVGAGLAAGLMSAPAAATGAARKDDRMANYSADQLERVKLDLVPPPMVPKHDQIATGKPKVVEVKLVIEEKQVELENGTKAWVCAFNGSVPGPLIVCHQHDFVELTLVNPASNNLAHNIDLHSATGALGGGELTLVSPGQEVTFRFKATKAGTFVYHCAPGGAMIPWHVAMGMHGAIMVLPRDGLKDAQGNPLHYDKAYYVGEADFYIPKDANGKYKEFKTVMDSMQDVMDVMKTLTPSHVVFNGAVGALTGKNAMTAKVGESVLFVHSQANRDTRPHIIGGHGDYVWAAGSFTDAPQTNLETWMVAGGSAAAALYNFRQPGLYAYVNHNLIEAIMKGAAAHIKVEGEWDDNLMVQVKKPGAITA</sequence>
<evidence type="ECO:0000256" key="11">
    <source>
        <dbReference type="ARBA" id="ARBA00022764"/>
    </source>
</evidence>
<reference evidence="20 21" key="1">
    <citation type="submission" date="2021-03" db="EMBL/GenBank/DDBJ databases">
        <title>Novel species identification of genus Shewanella.</title>
        <authorList>
            <person name="Liu G."/>
            <person name="Zhang Q."/>
        </authorList>
    </citation>
    <scope>NUCLEOTIDE SEQUENCE [LARGE SCALE GENOMIC DNA]</scope>
    <source>
        <strain evidence="20 21">FJAT-52962</strain>
    </source>
</reference>
<evidence type="ECO:0000259" key="19">
    <source>
        <dbReference type="Pfam" id="PF07732"/>
    </source>
</evidence>
<dbReference type="Gene3D" id="2.60.40.420">
    <property type="entry name" value="Cupredoxins - blue copper proteins"/>
    <property type="match status" value="2"/>
</dbReference>
<comment type="pathway">
    <text evidence="3">Nitrogen metabolism; nitrate reduction (denitrification); dinitrogen from nitrate: step 2/4.</text>
</comment>
<comment type="cofactor">
    <cofactor evidence="17">
        <name>Cu(+)</name>
        <dbReference type="ChEBI" id="CHEBI:49552"/>
    </cofactor>
    <text evidence="17">Binds 1 Cu(+) ion.</text>
</comment>
<gene>
    <name evidence="20" type="primary">nirK</name>
    <name evidence="20" type="ORF">JYB85_05815</name>
</gene>
<dbReference type="Proteomes" id="UP000663207">
    <property type="component" value="Chromosome"/>
</dbReference>
<keyword evidence="21" id="KW-1185">Reference proteome</keyword>
<name>A0ABX7R5H6_9GAMM</name>
<dbReference type="EMBL" id="CP071502">
    <property type="protein sequence ID" value="QSX38340.1"/>
    <property type="molecule type" value="Genomic_DNA"/>
</dbReference>
<feature type="domain" description="Plastocyanin-like" evidence="18">
    <location>
        <begin position="224"/>
        <end position="375"/>
    </location>
</feature>
<evidence type="ECO:0000256" key="15">
    <source>
        <dbReference type="ARBA" id="ARBA00023063"/>
    </source>
</evidence>
<keyword evidence="14 17" id="KW-0186">Copper</keyword>
<evidence type="ECO:0000256" key="10">
    <source>
        <dbReference type="ARBA" id="ARBA00022737"/>
    </source>
</evidence>
<keyword evidence="15" id="KW-0534">Nitrate assimilation</keyword>
<dbReference type="Pfam" id="PF07732">
    <property type="entry name" value="Cu-oxidase_3"/>
    <property type="match status" value="1"/>
</dbReference>
<evidence type="ECO:0000256" key="16">
    <source>
        <dbReference type="ARBA" id="ARBA00049340"/>
    </source>
</evidence>
<proteinExistence type="inferred from homology"/>
<dbReference type="PANTHER" id="PTHR11709">
    <property type="entry name" value="MULTI-COPPER OXIDASE"/>
    <property type="match status" value="1"/>
</dbReference>
<evidence type="ECO:0000256" key="17">
    <source>
        <dbReference type="RuleBase" id="RU365025"/>
    </source>
</evidence>
<comment type="subcellular location">
    <subcellularLocation>
        <location evidence="2">Periplasm</location>
    </subcellularLocation>
</comment>
<keyword evidence="13 17" id="KW-0560">Oxidoreductase</keyword>
<dbReference type="Pfam" id="PF00394">
    <property type="entry name" value="Cu-oxidase"/>
    <property type="match status" value="1"/>
</dbReference>
<dbReference type="InterPro" id="IPR008972">
    <property type="entry name" value="Cupredoxin"/>
</dbReference>